<sequence>MSECPNVKECICPKLTCPNHGKCCQCVIKHRETDSLPYCLFPDNNGDKSNKNHYETLKKRFESK</sequence>
<accession>A0A844F1C3</accession>
<reference evidence="1 2" key="1">
    <citation type="submission" date="2019-08" db="EMBL/GenBank/DDBJ databases">
        <title>In-depth cultivation of the pig gut microbiome towards novel bacterial diversity and tailored functional studies.</title>
        <authorList>
            <person name="Wylensek D."/>
            <person name="Hitch T.C.A."/>
            <person name="Clavel T."/>
        </authorList>
    </citation>
    <scope>NUCLEOTIDE SEQUENCE [LARGE SCALE GENOMIC DNA]</scope>
    <source>
        <strain evidence="1 2">BL-389-WT-3D</strain>
    </source>
</reference>
<dbReference type="AlphaFoldDB" id="A0A844F1C3"/>
<proteinExistence type="predicted"/>
<protein>
    <recommendedName>
        <fullName evidence="3">Cytosolic protein</fullName>
    </recommendedName>
</protein>
<name>A0A844F1C3_CLOSV</name>
<evidence type="ECO:0000313" key="2">
    <source>
        <dbReference type="Proteomes" id="UP000462363"/>
    </source>
</evidence>
<dbReference type="EMBL" id="VUMB01000001">
    <property type="protein sequence ID" value="MSS38922.1"/>
    <property type="molecule type" value="Genomic_DNA"/>
</dbReference>
<dbReference type="Proteomes" id="UP000462363">
    <property type="component" value="Unassembled WGS sequence"/>
</dbReference>
<gene>
    <name evidence="1" type="ORF">FYJ37_00775</name>
</gene>
<evidence type="ECO:0008006" key="3">
    <source>
        <dbReference type="Google" id="ProtNLM"/>
    </source>
</evidence>
<comment type="caution">
    <text evidence="1">The sequence shown here is derived from an EMBL/GenBank/DDBJ whole genome shotgun (WGS) entry which is preliminary data.</text>
</comment>
<organism evidence="1 2">
    <name type="scientific">Clostridium scindens (strain JCM 10418 / VPI 12708)</name>
    <dbReference type="NCBI Taxonomy" id="29347"/>
    <lineage>
        <taxon>Bacteria</taxon>
        <taxon>Bacillati</taxon>
        <taxon>Bacillota</taxon>
        <taxon>Clostridia</taxon>
        <taxon>Lachnospirales</taxon>
        <taxon>Lachnospiraceae</taxon>
    </lineage>
</organism>
<evidence type="ECO:0000313" key="1">
    <source>
        <dbReference type="EMBL" id="MSS38922.1"/>
    </source>
</evidence>